<dbReference type="InterPro" id="IPR013783">
    <property type="entry name" value="Ig-like_fold"/>
</dbReference>
<gene>
    <name evidence="2" type="ORF">ELE36_00035</name>
</gene>
<geneLocation type="plasmid" evidence="2">
    <name>unnamed1</name>
</geneLocation>
<keyword evidence="2" id="KW-0614">Plasmid</keyword>
<dbReference type="AlphaFoldDB" id="A0A411HEH6"/>
<evidence type="ECO:0000313" key="3">
    <source>
        <dbReference type="Proteomes" id="UP000291562"/>
    </source>
</evidence>
<dbReference type="Gene3D" id="2.60.40.10">
    <property type="entry name" value="Immunoglobulins"/>
    <property type="match status" value="1"/>
</dbReference>
<dbReference type="EMBL" id="CP035703">
    <property type="protein sequence ID" value="QBB68890.1"/>
    <property type="molecule type" value="Genomic_DNA"/>
</dbReference>
<dbReference type="RefSeq" id="WP_129831141.1">
    <property type="nucleotide sequence ID" value="NZ_CP035703.1"/>
</dbReference>
<feature type="signal peptide" evidence="1">
    <location>
        <begin position="1"/>
        <end position="30"/>
    </location>
</feature>
<name>A0A411HEH6_9GAMM</name>
<protein>
    <submittedName>
        <fullName evidence="2">Uncharacterized protein</fullName>
    </submittedName>
</protein>
<organism evidence="2 3">
    <name type="scientific">Pseudolysobacter antarcticus</name>
    <dbReference type="NCBI Taxonomy" id="2511995"/>
    <lineage>
        <taxon>Bacteria</taxon>
        <taxon>Pseudomonadati</taxon>
        <taxon>Pseudomonadota</taxon>
        <taxon>Gammaproteobacteria</taxon>
        <taxon>Lysobacterales</taxon>
        <taxon>Rhodanobacteraceae</taxon>
        <taxon>Pseudolysobacter</taxon>
    </lineage>
</organism>
<sequence>MRLIQIRSIAPVSGVAFAIGIALSSASAFAEICGIDSIFADGYEVAGFVPIAQIAGSSQSPGLIPSIIGSGALSVAVTSPGTGATTGNSSVDVVGTFVGPVNTGIAVNNVGAYVVNGHFSCAECGIGLGSNSLTVQATTLLQRRIDLRHDHAEWFGIALNGASQSLCWLCTRGNHVQLFARGTSRRCDGSIGRHRF</sequence>
<evidence type="ECO:0000313" key="2">
    <source>
        <dbReference type="EMBL" id="QBB68890.1"/>
    </source>
</evidence>
<evidence type="ECO:0000256" key="1">
    <source>
        <dbReference type="SAM" id="SignalP"/>
    </source>
</evidence>
<dbReference type="KEGG" id="xbc:ELE36_00035"/>
<keyword evidence="1" id="KW-0732">Signal</keyword>
<reference evidence="2 3" key="1">
    <citation type="submission" date="2019-01" db="EMBL/GenBank/DDBJ databases">
        <title>Pseudolysobacter antarctica gen. nov., sp. nov., isolated from Fildes Peninsula, Antarctica.</title>
        <authorList>
            <person name="Wei Z."/>
            <person name="Peng F."/>
        </authorList>
    </citation>
    <scope>NUCLEOTIDE SEQUENCE [LARGE SCALE GENOMIC DNA]</scope>
    <source>
        <strain evidence="2 3">AQ6-296</strain>
        <plasmid evidence="2 3">unnamed1</plasmid>
    </source>
</reference>
<feature type="chain" id="PRO_5019423585" evidence="1">
    <location>
        <begin position="31"/>
        <end position="196"/>
    </location>
</feature>
<dbReference type="Proteomes" id="UP000291562">
    <property type="component" value="Plasmid unnamed1"/>
</dbReference>
<keyword evidence="3" id="KW-1185">Reference proteome</keyword>
<accession>A0A411HEH6</accession>
<proteinExistence type="predicted"/>